<evidence type="ECO:0000256" key="1">
    <source>
        <dbReference type="ARBA" id="ARBA00022884"/>
    </source>
</evidence>
<dbReference type="InterPro" id="IPR034423">
    <property type="entry name" value="RBM19_RRM5"/>
</dbReference>
<evidence type="ECO:0000259" key="4">
    <source>
        <dbReference type="PROSITE" id="PS50102"/>
    </source>
</evidence>
<protein>
    <submittedName>
        <fullName evidence="6">Probable RNA-binding protein 19</fullName>
    </submittedName>
</protein>
<feature type="compositionally biased region" description="Basic and acidic residues" evidence="3">
    <location>
        <begin position="177"/>
        <end position="186"/>
    </location>
</feature>
<feature type="region of interest" description="Disordered" evidence="3">
    <location>
        <begin position="165"/>
        <end position="186"/>
    </location>
</feature>
<feature type="compositionally biased region" description="Basic and acidic residues" evidence="3">
    <location>
        <begin position="564"/>
        <end position="573"/>
    </location>
</feature>
<dbReference type="GO" id="GO:1990904">
    <property type="term" value="C:ribonucleoprotein complex"/>
    <property type="evidence" value="ECO:0007669"/>
    <property type="project" value="TreeGrafter"/>
</dbReference>
<dbReference type="InterPro" id="IPR050374">
    <property type="entry name" value="RRT5_SRSF_SR"/>
</dbReference>
<dbReference type="InterPro" id="IPR035979">
    <property type="entry name" value="RBD_domain_sf"/>
</dbReference>
<dbReference type="RefSeq" id="XP_028966943.1">
    <property type="nucleotide sequence ID" value="XM_029111110.1"/>
</dbReference>
<dbReference type="PANTHER" id="PTHR23003:SF58">
    <property type="entry name" value="RNA-BINDING PROTEIN 19-LIKE PROTEIN-RELATED"/>
    <property type="match status" value="1"/>
</dbReference>
<dbReference type="AlphaFoldDB" id="A0AAJ7SFH0"/>
<feature type="region of interest" description="Disordered" evidence="3">
    <location>
        <begin position="564"/>
        <end position="589"/>
    </location>
</feature>
<sequence>MSCRLFVKNFPKEATENKIRDFFSSKGTVTDVALKFTPEGKFRRFGFIGFASSNEAEEAQKYFDKTFMGTSRLHVEISKELAEKPRPWSKYSEGSTAYLKTHPEEAKQKAEQLETERKEKLEKERIRREKKDFLKEVFGDVPEEDEKFKEFLAVNQSEKLVWTNDEAKQETSAGTTHTDEGVLNDSDKKLPKEIFPHVVVVRNLSFKWKRKDLKSFFKGLSVCSIRKCLRAGVKGVAYVAFETEEDLKEALGLDKCFMERRQVRVLKHSDRTKETQEKPVSAYKDKEVAPEVVADTGRLFIRNLPYTTTENELEDLFKPFGPIAELHLSIDSITKKPKGFAFVAYVFPEHAMKAHQALDYTTFHGRLLHIIPGLAKQEDPLLSKGNKAGSSFKTEKQAKLRSQSGSAHSWNSLFLGANAVADVMAEKYSVDKMQLLGAVNGESVAVRMALGETQIVSETREFLESHGVDLSVFKQNVTERSKTILLVKNLPANTKEITLWDLFDPKKKVVRRVVLPPSGVTALVEFAEPQDARSAFKRLAYTMFMDQPLYLEWAPVNVFSRDATADEATRPSDELDTGTAGDGDDGRNEAQTQSVVDEVGGAGSEEPEEGSVLFVKNLNFSTTNDVLQRHFSKCATVVQATVATKSDPRQPGKTLSMGYGFVQFKSKQDAMMALKKLQHSTLDSHTLGLKVSRREVKAAGVERKTQKLGKASTKILVRNVPFQANRKEIFELFAVFGELKTVRLPKKMFGGDSGSHRGFAFVEFITKSDAKRAFDSLCQSTHLYGRRLVLEWAEEEEEEVDLIRKKTAEQFLGEPAKKKLKKADLKETLEGAAA</sequence>
<organism evidence="5 6">
    <name type="scientific">Galendromus occidentalis</name>
    <name type="common">western predatory mite</name>
    <dbReference type="NCBI Taxonomy" id="34638"/>
    <lineage>
        <taxon>Eukaryota</taxon>
        <taxon>Metazoa</taxon>
        <taxon>Ecdysozoa</taxon>
        <taxon>Arthropoda</taxon>
        <taxon>Chelicerata</taxon>
        <taxon>Arachnida</taxon>
        <taxon>Acari</taxon>
        <taxon>Parasitiformes</taxon>
        <taxon>Mesostigmata</taxon>
        <taxon>Gamasina</taxon>
        <taxon>Phytoseioidea</taxon>
        <taxon>Phytoseiidae</taxon>
        <taxon>Typhlodrominae</taxon>
        <taxon>Galendromus</taxon>
    </lineage>
</organism>
<dbReference type="InterPro" id="IPR012677">
    <property type="entry name" value="Nucleotide-bd_a/b_plait_sf"/>
</dbReference>
<dbReference type="CDD" id="cd12571">
    <property type="entry name" value="RRM6_RBM19"/>
    <property type="match status" value="1"/>
</dbReference>
<feature type="domain" description="RRM" evidence="4">
    <location>
        <begin position="3"/>
        <end position="80"/>
    </location>
</feature>
<dbReference type="InterPro" id="IPR034421">
    <property type="entry name" value="RBM19_RRM6"/>
</dbReference>
<proteinExistence type="predicted"/>
<dbReference type="Gene3D" id="3.30.70.330">
    <property type="match status" value="6"/>
</dbReference>
<evidence type="ECO:0000313" key="5">
    <source>
        <dbReference type="Proteomes" id="UP000694867"/>
    </source>
</evidence>
<evidence type="ECO:0000256" key="3">
    <source>
        <dbReference type="SAM" id="MobiDB-lite"/>
    </source>
</evidence>
<dbReference type="Proteomes" id="UP000694867">
    <property type="component" value="Unplaced"/>
</dbReference>
<feature type="domain" description="RRM" evidence="4">
    <location>
        <begin position="713"/>
        <end position="795"/>
    </location>
</feature>
<dbReference type="GO" id="GO:0005634">
    <property type="term" value="C:nucleus"/>
    <property type="evidence" value="ECO:0007669"/>
    <property type="project" value="TreeGrafter"/>
</dbReference>
<keyword evidence="1 2" id="KW-0694">RNA-binding</keyword>
<dbReference type="SMART" id="SM00360">
    <property type="entry name" value="RRM"/>
    <property type="match status" value="6"/>
</dbReference>
<dbReference type="KEGG" id="goe:100903455"/>
<dbReference type="GO" id="GO:0005737">
    <property type="term" value="C:cytoplasm"/>
    <property type="evidence" value="ECO:0007669"/>
    <property type="project" value="TreeGrafter"/>
</dbReference>
<name>A0AAJ7SFH0_9ACAR</name>
<reference evidence="6" key="1">
    <citation type="submission" date="2025-08" db="UniProtKB">
        <authorList>
            <consortium name="RefSeq"/>
        </authorList>
    </citation>
    <scope>IDENTIFICATION</scope>
</reference>
<dbReference type="GO" id="GO:0003729">
    <property type="term" value="F:mRNA binding"/>
    <property type="evidence" value="ECO:0007669"/>
    <property type="project" value="TreeGrafter"/>
</dbReference>
<feature type="domain" description="RRM" evidence="4">
    <location>
        <begin position="611"/>
        <end position="694"/>
    </location>
</feature>
<feature type="domain" description="RRM" evidence="4">
    <location>
        <begin position="483"/>
        <end position="556"/>
    </location>
</feature>
<dbReference type="Pfam" id="PF00076">
    <property type="entry name" value="RRM_1"/>
    <property type="match status" value="6"/>
</dbReference>
<gene>
    <name evidence="6" type="primary">LOC100903455</name>
</gene>
<evidence type="ECO:0000256" key="2">
    <source>
        <dbReference type="PROSITE-ProRule" id="PRU00176"/>
    </source>
</evidence>
<dbReference type="CDD" id="cd12318">
    <property type="entry name" value="RRM5_RBM19_like"/>
    <property type="match status" value="1"/>
</dbReference>
<dbReference type="PANTHER" id="PTHR23003">
    <property type="entry name" value="RNA RECOGNITION MOTIF RRM DOMAIN CONTAINING PROTEIN"/>
    <property type="match status" value="1"/>
</dbReference>
<feature type="domain" description="RRM" evidence="4">
    <location>
        <begin position="297"/>
        <end position="370"/>
    </location>
</feature>
<dbReference type="PROSITE" id="PS50102">
    <property type="entry name" value="RRM"/>
    <property type="match status" value="6"/>
</dbReference>
<accession>A0AAJ7SFH0</accession>
<feature type="domain" description="RRM" evidence="4">
    <location>
        <begin position="197"/>
        <end position="270"/>
    </location>
</feature>
<dbReference type="GeneID" id="100903455"/>
<keyword evidence="5" id="KW-1185">Reference proteome</keyword>
<dbReference type="InterPro" id="IPR000504">
    <property type="entry name" value="RRM_dom"/>
</dbReference>
<evidence type="ECO:0000313" key="6">
    <source>
        <dbReference type="RefSeq" id="XP_028966943.1"/>
    </source>
</evidence>
<dbReference type="SUPFAM" id="SSF54928">
    <property type="entry name" value="RNA-binding domain, RBD"/>
    <property type="match status" value="5"/>
</dbReference>